<dbReference type="PANTHER" id="PTHR43400:SF7">
    <property type="entry name" value="FAD-DEPENDENT OXIDOREDUCTASE 2 FAD BINDING DOMAIN-CONTAINING PROTEIN"/>
    <property type="match status" value="1"/>
</dbReference>
<dbReference type="SUPFAM" id="SSF56425">
    <property type="entry name" value="Succinate dehydrogenase/fumarate reductase flavoprotein, catalytic domain"/>
    <property type="match status" value="1"/>
</dbReference>
<name>A0A3M7DUA1_HORWE</name>
<evidence type="ECO:0000259" key="5">
    <source>
        <dbReference type="Pfam" id="PF00890"/>
    </source>
</evidence>
<dbReference type="GO" id="GO:0016491">
    <property type="term" value="F:oxidoreductase activity"/>
    <property type="evidence" value="ECO:0007669"/>
    <property type="project" value="UniProtKB-KW"/>
</dbReference>
<dbReference type="EMBL" id="QWIP01000253">
    <property type="protein sequence ID" value="RMY67939.1"/>
    <property type="molecule type" value="Genomic_DNA"/>
</dbReference>
<dbReference type="Gene3D" id="3.90.700.10">
    <property type="entry name" value="Succinate dehydrogenase/fumarate reductase flavoprotein, catalytic domain"/>
    <property type="match status" value="1"/>
</dbReference>
<sequence>MTPLPTACDVLVIGGGNAGFSAAIAAKEAGTEHVVLIDKCPEDWAGGNSYFTAGAMRTVHGGLADLSSIVNNVDDEMLGKIDLDPYTDREFRNDMDRICQGQSDPILSEALIKGSRESVQWLADHGVRFQLSFNRQAFLVNGRHKFWGGLALKTEDGGKGLIEDHRRAAGKAGVEVHYSTATTKLHEDPMSGAIQGVSVEQNSKPAFIQTKAVILAAGGFEANSRMRAQYLGEGWDRAYVRGTPYNTGDLLDIAVRDVSAKKAGNWSGCHCTCWDANAPTDSGDRGVSNEFTKSGYPMGVMINARGERFVDEGVDFRNYTYAIFGRAILQQPGGIAYQIYDKKSIPWLRSEEYRDEVVRKIHGSSIEDLAAKLVDGEGLQDPQKFVLTLEEFNTAAYAFHDENPRQQWNLAVKDGLSTQSSSHELALPKTNWALPIDEPPFLAVKVTGGITFTFGGLEVEPKTTGVISSATSQSIPFLFCAGEMLGGLFYGNYPGGSGLTSGTVFGRRAGAAAAEVVRKHLSAASGLTAKI</sequence>
<keyword evidence="4" id="KW-0560">Oxidoreductase</keyword>
<gene>
    <name evidence="6" type="ORF">D0863_07455</name>
</gene>
<evidence type="ECO:0000256" key="4">
    <source>
        <dbReference type="ARBA" id="ARBA00023002"/>
    </source>
</evidence>
<dbReference type="InterPro" id="IPR050315">
    <property type="entry name" value="FAD-oxidoreductase_2"/>
</dbReference>
<dbReference type="Proteomes" id="UP000269276">
    <property type="component" value="Unassembled WGS sequence"/>
</dbReference>
<keyword evidence="2" id="KW-0285">Flavoprotein</keyword>
<evidence type="ECO:0000313" key="6">
    <source>
        <dbReference type="EMBL" id="RMY67939.1"/>
    </source>
</evidence>
<reference evidence="6 7" key="1">
    <citation type="journal article" date="2018" name="BMC Genomics">
        <title>Genomic evidence for intraspecific hybridization in a clonal and extremely halotolerant yeast.</title>
        <authorList>
            <person name="Gostincar C."/>
            <person name="Stajich J.E."/>
            <person name="Zupancic J."/>
            <person name="Zalar P."/>
            <person name="Gunde-Cimerman N."/>
        </authorList>
    </citation>
    <scope>NUCLEOTIDE SEQUENCE [LARGE SCALE GENOMIC DNA]</scope>
    <source>
        <strain evidence="6 7">EXF-2682</strain>
    </source>
</reference>
<comment type="cofactor">
    <cofactor evidence="1">
        <name>FAD</name>
        <dbReference type="ChEBI" id="CHEBI:57692"/>
    </cofactor>
</comment>
<feature type="domain" description="FAD-dependent oxidoreductase 2 FAD-binding" evidence="5">
    <location>
        <begin position="9"/>
        <end position="497"/>
    </location>
</feature>
<evidence type="ECO:0000256" key="3">
    <source>
        <dbReference type="ARBA" id="ARBA00022827"/>
    </source>
</evidence>
<dbReference type="Gene3D" id="3.50.50.60">
    <property type="entry name" value="FAD/NAD(P)-binding domain"/>
    <property type="match status" value="1"/>
</dbReference>
<evidence type="ECO:0000313" key="7">
    <source>
        <dbReference type="Proteomes" id="UP000269276"/>
    </source>
</evidence>
<organism evidence="6 7">
    <name type="scientific">Hortaea werneckii</name>
    <name type="common">Black yeast</name>
    <name type="synonym">Cladosporium werneckii</name>
    <dbReference type="NCBI Taxonomy" id="91943"/>
    <lineage>
        <taxon>Eukaryota</taxon>
        <taxon>Fungi</taxon>
        <taxon>Dikarya</taxon>
        <taxon>Ascomycota</taxon>
        <taxon>Pezizomycotina</taxon>
        <taxon>Dothideomycetes</taxon>
        <taxon>Dothideomycetidae</taxon>
        <taxon>Mycosphaerellales</taxon>
        <taxon>Teratosphaeriaceae</taxon>
        <taxon>Hortaea</taxon>
    </lineage>
</organism>
<dbReference type="PANTHER" id="PTHR43400">
    <property type="entry name" value="FUMARATE REDUCTASE"/>
    <property type="match status" value="1"/>
</dbReference>
<dbReference type="InterPro" id="IPR003953">
    <property type="entry name" value="FAD-dep_OxRdtase_2_FAD-bd"/>
</dbReference>
<protein>
    <recommendedName>
        <fullName evidence="5">FAD-dependent oxidoreductase 2 FAD-binding domain-containing protein</fullName>
    </recommendedName>
</protein>
<proteinExistence type="predicted"/>
<dbReference type="InterPro" id="IPR036188">
    <property type="entry name" value="FAD/NAD-bd_sf"/>
</dbReference>
<dbReference type="OrthoDB" id="7777654at2759"/>
<dbReference type="SUPFAM" id="SSF51905">
    <property type="entry name" value="FAD/NAD(P)-binding domain"/>
    <property type="match status" value="1"/>
</dbReference>
<dbReference type="InterPro" id="IPR027477">
    <property type="entry name" value="Succ_DH/fumarate_Rdtase_cat_sf"/>
</dbReference>
<dbReference type="NCBIfam" id="NF006130">
    <property type="entry name" value="PRK08274.1"/>
    <property type="match status" value="1"/>
</dbReference>
<comment type="caution">
    <text evidence="6">The sequence shown here is derived from an EMBL/GenBank/DDBJ whole genome shotgun (WGS) entry which is preliminary data.</text>
</comment>
<evidence type="ECO:0000256" key="2">
    <source>
        <dbReference type="ARBA" id="ARBA00022630"/>
    </source>
</evidence>
<keyword evidence="3" id="KW-0274">FAD</keyword>
<dbReference type="AlphaFoldDB" id="A0A3M7DUA1"/>
<dbReference type="Pfam" id="PF00890">
    <property type="entry name" value="FAD_binding_2"/>
    <property type="match status" value="1"/>
</dbReference>
<accession>A0A3M7DUA1</accession>
<evidence type="ECO:0000256" key="1">
    <source>
        <dbReference type="ARBA" id="ARBA00001974"/>
    </source>
</evidence>